<dbReference type="SUPFAM" id="SSF55729">
    <property type="entry name" value="Acyl-CoA N-acyltransferases (Nat)"/>
    <property type="match status" value="1"/>
</dbReference>
<dbReference type="AlphaFoldDB" id="A0A839K551"/>
<evidence type="ECO:0000313" key="2">
    <source>
        <dbReference type="EMBL" id="MBB2184746.1"/>
    </source>
</evidence>
<keyword evidence="2" id="KW-0808">Transferase</keyword>
<gene>
    <name evidence="2" type="ORF">H0486_17970</name>
</gene>
<dbReference type="EMBL" id="JACEGA010000001">
    <property type="protein sequence ID" value="MBB2184746.1"/>
    <property type="molecule type" value="Genomic_DNA"/>
</dbReference>
<dbReference type="RefSeq" id="WP_228354305.1">
    <property type="nucleotide sequence ID" value="NZ_JACEGA010000001.1"/>
</dbReference>
<organism evidence="2 3">
    <name type="scientific">Variimorphobacter saccharofermentans</name>
    <dbReference type="NCBI Taxonomy" id="2755051"/>
    <lineage>
        <taxon>Bacteria</taxon>
        <taxon>Bacillati</taxon>
        <taxon>Bacillota</taxon>
        <taxon>Clostridia</taxon>
        <taxon>Lachnospirales</taxon>
        <taxon>Lachnospiraceae</taxon>
        <taxon>Variimorphobacter</taxon>
    </lineage>
</organism>
<dbReference type="CDD" id="cd04301">
    <property type="entry name" value="NAT_SF"/>
    <property type="match status" value="1"/>
</dbReference>
<dbReference type="Gene3D" id="3.40.630.30">
    <property type="match status" value="1"/>
</dbReference>
<dbReference type="InterPro" id="IPR000182">
    <property type="entry name" value="GNAT_dom"/>
</dbReference>
<proteinExistence type="predicted"/>
<protein>
    <submittedName>
        <fullName evidence="2">GNAT family N-acetyltransferase</fullName>
    </submittedName>
</protein>
<dbReference type="PROSITE" id="PS51186">
    <property type="entry name" value="GNAT"/>
    <property type="match status" value="1"/>
</dbReference>
<comment type="caution">
    <text evidence="2">The sequence shown here is derived from an EMBL/GenBank/DDBJ whole genome shotgun (WGS) entry which is preliminary data.</text>
</comment>
<evidence type="ECO:0000259" key="1">
    <source>
        <dbReference type="PROSITE" id="PS51186"/>
    </source>
</evidence>
<sequence length="158" mass="18212">MIQGKLLSYGDDLTDSNRIRKQVLVDELGMISIDQVYENNNESIHVIVYEEGNSSIAVAAGRIRYDGEKCIIDQIAVIKDYRGKKYGDFTVRMLMNKAFTSGISEVRLYAPENVSEFFKKIGFDFVKNYDILSNYEYENMHILQNNVIISCHFAKKMK</sequence>
<name>A0A839K551_9FIRM</name>
<dbReference type="InterPro" id="IPR016181">
    <property type="entry name" value="Acyl_CoA_acyltransferase"/>
</dbReference>
<accession>A0A839K551</accession>
<dbReference type="Proteomes" id="UP000574276">
    <property type="component" value="Unassembled WGS sequence"/>
</dbReference>
<dbReference type="GO" id="GO:0016747">
    <property type="term" value="F:acyltransferase activity, transferring groups other than amino-acyl groups"/>
    <property type="evidence" value="ECO:0007669"/>
    <property type="project" value="InterPro"/>
</dbReference>
<evidence type="ECO:0000313" key="3">
    <source>
        <dbReference type="Proteomes" id="UP000574276"/>
    </source>
</evidence>
<keyword evidence="3" id="KW-1185">Reference proteome</keyword>
<dbReference type="Pfam" id="PF00583">
    <property type="entry name" value="Acetyltransf_1"/>
    <property type="match status" value="1"/>
</dbReference>
<feature type="domain" description="N-acetyltransferase" evidence="1">
    <location>
        <begin position="2"/>
        <end position="142"/>
    </location>
</feature>
<reference evidence="2 3" key="1">
    <citation type="submission" date="2020-07" db="EMBL/GenBank/DDBJ databases">
        <title>Characterization and genome sequencing of isolate MD1, a novel member within the family Lachnospiraceae.</title>
        <authorList>
            <person name="Rettenmaier R."/>
            <person name="Di Bello L."/>
            <person name="Zinser C."/>
            <person name="Scheitz K."/>
            <person name="Liebl W."/>
            <person name="Zverlov V."/>
        </authorList>
    </citation>
    <scope>NUCLEOTIDE SEQUENCE [LARGE SCALE GENOMIC DNA]</scope>
    <source>
        <strain evidence="2 3">MD1</strain>
    </source>
</reference>